<dbReference type="InParanoid" id="E9GQG2"/>
<dbReference type="OrthoDB" id="194358at2759"/>
<dbReference type="SMART" id="SM00248">
    <property type="entry name" value="ANK"/>
    <property type="match status" value="6"/>
</dbReference>
<dbReference type="AlphaFoldDB" id="E9GQG2"/>
<gene>
    <name evidence="4" type="ORF">DAPPUDRAFT_246418</name>
</gene>
<dbReference type="eggNOG" id="KOG0504">
    <property type="taxonomic scope" value="Eukaryota"/>
</dbReference>
<keyword evidence="2 3" id="KW-0040">ANK repeat</keyword>
<sequence length="285" mass="32043">MLEWSRAFERKDINGDYLEKKGAIPSAFHSHDPKLSFDGIDVTSVNQTGDTVLHCALYGGKWKAAKKILEEFSTNCDFNALNSLNETPLYLAAKLESCSINKFEALLSRIDPEKVLNIPDLFGYTPLHYAVDVRLPNEKKIKRLLDKGADINSKTKKGYTALHFALWHKSATVTEELLSHVKLVDGKDVEDADVNSMEDYNRTALHYACWWSVATEELLTHSRTRVDGTEECVDVNIRNNDDETALHWASAWPNIPENLFQKILDGSADIQTKNCCGTTPLDIAI</sequence>
<dbReference type="Proteomes" id="UP000000305">
    <property type="component" value="Unassembled WGS sequence"/>
</dbReference>
<dbReference type="HOGENOM" id="CLU_977479_0_0_1"/>
<feature type="repeat" description="ANK" evidence="3">
    <location>
        <begin position="122"/>
        <end position="156"/>
    </location>
</feature>
<dbReference type="PROSITE" id="PS50297">
    <property type="entry name" value="ANK_REP_REGION"/>
    <property type="match status" value="1"/>
</dbReference>
<dbReference type="PANTHER" id="PTHR24161:SF85">
    <property type="entry name" value="PALMITOYLTRANSFERASE HIP14"/>
    <property type="match status" value="1"/>
</dbReference>
<keyword evidence="1" id="KW-0677">Repeat</keyword>
<reference evidence="4 5" key="1">
    <citation type="journal article" date="2011" name="Science">
        <title>The ecoresponsive genome of Daphnia pulex.</title>
        <authorList>
            <person name="Colbourne J.K."/>
            <person name="Pfrender M.E."/>
            <person name="Gilbert D."/>
            <person name="Thomas W.K."/>
            <person name="Tucker A."/>
            <person name="Oakley T.H."/>
            <person name="Tokishita S."/>
            <person name="Aerts A."/>
            <person name="Arnold G.J."/>
            <person name="Basu M.K."/>
            <person name="Bauer D.J."/>
            <person name="Caceres C.E."/>
            <person name="Carmel L."/>
            <person name="Casola C."/>
            <person name="Choi J.H."/>
            <person name="Detter J.C."/>
            <person name="Dong Q."/>
            <person name="Dusheyko S."/>
            <person name="Eads B.D."/>
            <person name="Frohlich T."/>
            <person name="Geiler-Samerotte K.A."/>
            <person name="Gerlach D."/>
            <person name="Hatcher P."/>
            <person name="Jogdeo S."/>
            <person name="Krijgsveld J."/>
            <person name="Kriventseva E.V."/>
            <person name="Kultz D."/>
            <person name="Laforsch C."/>
            <person name="Lindquist E."/>
            <person name="Lopez J."/>
            <person name="Manak J.R."/>
            <person name="Muller J."/>
            <person name="Pangilinan J."/>
            <person name="Patwardhan R.P."/>
            <person name="Pitluck S."/>
            <person name="Pritham E.J."/>
            <person name="Rechtsteiner A."/>
            <person name="Rho M."/>
            <person name="Rogozin I.B."/>
            <person name="Sakarya O."/>
            <person name="Salamov A."/>
            <person name="Schaack S."/>
            <person name="Shapiro H."/>
            <person name="Shiga Y."/>
            <person name="Skalitzky C."/>
            <person name="Smith Z."/>
            <person name="Souvorov A."/>
            <person name="Sung W."/>
            <person name="Tang Z."/>
            <person name="Tsuchiya D."/>
            <person name="Tu H."/>
            <person name="Vos H."/>
            <person name="Wang M."/>
            <person name="Wolf Y.I."/>
            <person name="Yamagata H."/>
            <person name="Yamada T."/>
            <person name="Ye Y."/>
            <person name="Shaw J.R."/>
            <person name="Andrews J."/>
            <person name="Crease T.J."/>
            <person name="Tang H."/>
            <person name="Lucas S.M."/>
            <person name="Robertson H.M."/>
            <person name="Bork P."/>
            <person name="Koonin E.V."/>
            <person name="Zdobnov E.M."/>
            <person name="Grigoriev I.V."/>
            <person name="Lynch M."/>
            <person name="Boore J.L."/>
        </authorList>
    </citation>
    <scope>NUCLEOTIDE SEQUENCE [LARGE SCALE GENOMIC DNA]</scope>
</reference>
<dbReference type="SUPFAM" id="SSF48403">
    <property type="entry name" value="Ankyrin repeat"/>
    <property type="match status" value="1"/>
</dbReference>
<keyword evidence="5" id="KW-1185">Reference proteome</keyword>
<name>E9GQG2_DAPPU</name>
<evidence type="ECO:0000313" key="4">
    <source>
        <dbReference type="EMBL" id="EFX78116.1"/>
    </source>
</evidence>
<organism evidence="4 5">
    <name type="scientific">Daphnia pulex</name>
    <name type="common">Water flea</name>
    <dbReference type="NCBI Taxonomy" id="6669"/>
    <lineage>
        <taxon>Eukaryota</taxon>
        <taxon>Metazoa</taxon>
        <taxon>Ecdysozoa</taxon>
        <taxon>Arthropoda</taxon>
        <taxon>Crustacea</taxon>
        <taxon>Branchiopoda</taxon>
        <taxon>Diplostraca</taxon>
        <taxon>Cladocera</taxon>
        <taxon>Anomopoda</taxon>
        <taxon>Daphniidae</taxon>
        <taxon>Daphnia</taxon>
    </lineage>
</organism>
<dbReference type="PANTHER" id="PTHR24161">
    <property type="entry name" value="ANK_REP_REGION DOMAIN-CONTAINING PROTEIN-RELATED"/>
    <property type="match status" value="1"/>
</dbReference>
<dbReference type="PhylomeDB" id="E9GQG2"/>
<proteinExistence type="predicted"/>
<dbReference type="Gene3D" id="1.25.40.20">
    <property type="entry name" value="Ankyrin repeat-containing domain"/>
    <property type="match status" value="3"/>
</dbReference>
<protein>
    <submittedName>
        <fullName evidence="4">Uncharacterized protein</fullName>
    </submittedName>
</protein>
<dbReference type="InterPro" id="IPR002110">
    <property type="entry name" value="Ankyrin_rpt"/>
</dbReference>
<accession>E9GQG2</accession>
<dbReference type="KEGG" id="dpx:DAPPUDRAFT_246418"/>
<dbReference type="Pfam" id="PF12796">
    <property type="entry name" value="Ank_2"/>
    <property type="match status" value="1"/>
</dbReference>
<dbReference type="STRING" id="6669.E9GQG2"/>
<evidence type="ECO:0000256" key="2">
    <source>
        <dbReference type="ARBA" id="ARBA00023043"/>
    </source>
</evidence>
<dbReference type="EMBL" id="GL732558">
    <property type="protein sequence ID" value="EFX78116.1"/>
    <property type="molecule type" value="Genomic_DNA"/>
</dbReference>
<evidence type="ECO:0000313" key="5">
    <source>
        <dbReference type="Proteomes" id="UP000000305"/>
    </source>
</evidence>
<evidence type="ECO:0000256" key="3">
    <source>
        <dbReference type="PROSITE-ProRule" id="PRU00023"/>
    </source>
</evidence>
<evidence type="ECO:0000256" key="1">
    <source>
        <dbReference type="ARBA" id="ARBA00022737"/>
    </source>
</evidence>
<dbReference type="PROSITE" id="PS50088">
    <property type="entry name" value="ANK_REPEAT"/>
    <property type="match status" value="1"/>
</dbReference>
<dbReference type="InterPro" id="IPR036770">
    <property type="entry name" value="Ankyrin_rpt-contain_sf"/>
</dbReference>